<accession>A0AAV2PU22</accession>
<protein>
    <recommendedName>
        <fullName evidence="2">Dynein regulatory complex protein 1 C-terminal domain-containing protein</fullName>
    </recommendedName>
</protein>
<dbReference type="InterPro" id="IPR029440">
    <property type="entry name" value="DRC1_C"/>
</dbReference>
<dbReference type="EMBL" id="CAXKWB010001749">
    <property type="protein sequence ID" value="CAL4065388.1"/>
    <property type="molecule type" value="Genomic_DNA"/>
</dbReference>
<gene>
    <name evidence="3" type="ORF">MNOR_LOCUS4716</name>
</gene>
<dbReference type="Pfam" id="PF14775">
    <property type="entry name" value="NYD-SP28_assoc"/>
    <property type="match status" value="1"/>
</dbReference>
<evidence type="ECO:0000256" key="1">
    <source>
        <dbReference type="SAM" id="Coils"/>
    </source>
</evidence>
<comment type="caution">
    <text evidence="3">The sequence shown here is derived from an EMBL/GenBank/DDBJ whole genome shotgun (WGS) entry which is preliminary data.</text>
</comment>
<sequence length="145" mass="16232">EDDDTDIESDHDSGAEELMFTTEDVLAVLIEFNRSRCGVSDGAKMGSALRMVTQGIQADVAEGASEGAEEGDRWMRFVEELTVRRQRAWDATGHALQQYKDVLQGRAEEMGKVERLRQENSELRQLLQGVKMGQIENLETLAESI</sequence>
<feature type="coiled-coil region" evidence="1">
    <location>
        <begin position="106"/>
        <end position="133"/>
    </location>
</feature>
<evidence type="ECO:0000313" key="4">
    <source>
        <dbReference type="Proteomes" id="UP001497623"/>
    </source>
</evidence>
<evidence type="ECO:0000259" key="2">
    <source>
        <dbReference type="Pfam" id="PF14775"/>
    </source>
</evidence>
<keyword evidence="1" id="KW-0175">Coiled coil</keyword>
<proteinExistence type="predicted"/>
<keyword evidence="4" id="KW-1185">Reference proteome</keyword>
<dbReference type="AlphaFoldDB" id="A0AAV2PU22"/>
<reference evidence="3 4" key="1">
    <citation type="submission" date="2024-05" db="EMBL/GenBank/DDBJ databases">
        <authorList>
            <person name="Wallberg A."/>
        </authorList>
    </citation>
    <scope>NUCLEOTIDE SEQUENCE [LARGE SCALE GENOMIC DNA]</scope>
</reference>
<feature type="non-terminal residue" evidence="3">
    <location>
        <position position="1"/>
    </location>
</feature>
<dbReference type="Proteomes" id="UP001497623">
    <property type="component" value="Unassembled WGS sequence"/>
</dbReference>
<name>A0AAV2PU22_MEGNR</name>
<organism evidence="3 4">
    <name type="scientific">Meganyctiphanes norvegica</name>
    <name type="common">Northern krill</name>
    <name type="synonym">Thysanopoda norvegica</name>
    <dbReference type="NCBI Taxonomy" id="48144"/>
    <lineage>
        <taxon>Eukaryota</taxon>
        <taxon>Metazoa</taxon>
        <taxon>Ecdysozoa</taxon>
        <taxon>Arthropoda</taxon>
        <taxon>Crustacea</taxon>
        <taxon>Multicrustacea</taxon>
        <taxon>Malacostraca</taxon>
        <taxon>Eumalacostraca</taxon>
        <taxon>Eucarida</taxon>
        <taxon>Euphausiacea</taxon>
        <taxon>Euphausiidae</taxon>
        <taxon>Meganyctiphanes</taxon>
    </lineage>
</organism>
<feature type="domain" description="Dynein regulatory complex protein 1 C-terminal" evidence="2">
    <location>
        <begin position="74"/>
        <end position="128"/>
    </location>
</feature>
<evidence type="ECO:0000313" key="3">
    <source>
        <dbReference type="EMBL" id="CAL4065388.1"/>
    </source>
</evidence>